<evidence type="ECO:0000256" key="8">
    <source>
        <dbReference type="ARBA" id="ARBA00038345"/>
    </source>
</evidence>
<dbReference type="PROSITE" id="PS50975">
    <property type="entry name" value="ATP_GRASP"/>
    <property type="match status" value="1"/>
</dbReference>
<dbReference type="Pfam" id="PF01071">
    <property type="entry name" value="GARS_A"/>
    <property type="match status" value="1"/>
</dbReference>
<evidence type="ECO:0000313" key="14">
    <source>
        <dbReference type="Proteomes" id="UP000050277"/>
    </source>
</evidence>
<dbReference type="InterPro" id="IPR020562">
    <property type="entry name" value="PRibGlycinamide_synth_N"/>
</dbReference>
<dbReference type="GO" id="GO:0005524">
    <property type="term" value="F:ATP binding"/>
    <property type="evidence" value="ECO:0007669"/>
    <property type="project" value="UniProtKB-UniRule"/>
</dbReference>
<evidence type="ECO:0000256" key="7">
    <source>
        <dbReference type="ARBA" id="ARBA00022840"/>
    </source>
</evidence>
<keyword evidence="7 11" id="KW-0067">ATP-binding</keyword>
<proteinExistence type="inferred from homology"/>
<dbReference type="EC" id="6.3.4.13" evidence="3"/>
<dbReference type="RefSeq" id="WP_160319518.1">
    <property type="nucleotide sequence ID" value="NZ_LGKP01000025.1"/>
</dbReference>
<keyword evidence="6" id="KW-0658">Purine biosynthesis</keyword>
<feature type="domain" description="ATP-grasp" evidence="12">
    <location>
        <begin position="106"/>
        <end position="310"/>
    </location>
</feature>
<name>A0A0P6XRK9_9CHLR</name>
<keyword evidence="5 11" id="KW-0547">Nucleotide-binding</keyword>
<dbReference type="SUPFAM" id="SSF56059">
    <property type="entry name" value="Glutathione synthetase ATP-binding domain-like"/>
    <property type="match status" value="1"/>
</dbReference>
<dbReference type="GO" id="GO:0009113">
    <property type="term" value="P:purine nucleobase biosynthetic process"/>
    <property type="evidence" value="ECO:0007669"/>
    <property type="project" value="InterPro"/>
</dbReference>
<dbReference type="EMBL" id="LGKP01000025">
    <property type="protein sequence ID" value="KPL85225.1"/>
    <property type="molecule type" value="Genomic_DNA"/>
</dbReference>
<evidence type="ECO:0000256" key="2">
    <source>
        <dbReference type="ARBA" id="ARBA00005174"/>
    </source>
</evidence>
<dbReference type="STRING" id="70996.SE18_16175"/>
<protein>
    <recommendedName>
        <fullName evidence="3">phosphoribosylamine--glycine ligase</fullName>
        <ecNumber evidence="3">6.3.4.13</ecNumber>
    </recommendedName>
    <alternativeName>
        <fullName evidence="9">Glycinamide ribonucleotide synthetase</fullName>
    </alternativeName>
    <alternativeName>
        <fullName evidence="10">Phosphoribosylglycinamide synthetase</fullName>
    </alternativeName>
</protein>
<comment type="pathway">
    <text evidence="2">Purine metabolism; IMP biosynthesis via de novo pathway; N(1)-(5-phospho-D-ribosyl)glycinamide from 5-phospho-alpha-D-ribose 1-diphosphate: step 2/2.</text>
</comment>
<dbReference type="InterPro" id="IPR020560">
    <property type="entry name" value="PRibGlycinamide_synth_C-dom"/>
</dbReference>
<dbReference type="Pfam" id="PF02844">
    <property type="entry name" value="GARS_N"/>
    <property type="match status" value="1"/>
</dbReference>
<comment type="caution">
    <text evidence="13">The sequence shown here is derived from an EMBL/GenBank/DDBJ whole genome shotgun (WGS) entry which is preliminary data.</text>
</comment>
<comment type="cofactor">
    <cofactor evidence="1">
        <name>Mn(2+)</name>
        <dbReference type="ChEBI" id="CHEBI:29035"/>
    </cofactor>
</comment>
<evidence type="ECO:0000259" key="12">
    <source>
        <dbReference type="PROSITE" id="PS50975"/>
    </source>
</evidence>
<reference evidence="13 14" key="1">
    <citation type="submission" date="2015-07" db="EMBL/GenBank/DDBJ databases">
        <title>Whole genome sequence of Herpetosiphon geysericola DSM 7119.</title>
        <authorList>
            <person name="Hemp J."/>
            <person name="Ward L.M."/>
            <person name="Pace L.A."/>
            <person name="Fischer W.W."/>
        </authorList>
    </citation>
    <scope>NUCLEOTIDE SEQUENCE [LARGE SCALE GENOMIC DNA]</scope>
    <source>
        <strain evidence="13 14">DSM 7119</strain>
    </source>
</reference>
<dbReference type="GO" id="GO:0004637">
    <property type="term" value="F:phosphoribosylamine-glycine ligase activity"/>
    <property type="evidence" value="ECO:0007669"/>
    <property type="project" value="UniProtKB-EC"/>
</dbReference>
<evidence type="ECO:0000256" key="3">
    <source>
        <dbReference type="ARBA" id="ARBA00013255"/>
    </source>
</evidence>
<dbReference type="InterPro" id="IPR000115">
    <property type="entry name" value="PRibGlycinamide_synth"/>
</dbReference>
<gene>
    <name evidence="13" type="ORF">SE18_16175</name>
</gene>
<dbReference type="Proteomes" id="UP000050277">
    <property type="component" value="Unassembled WGS sequence"/>
</dbReference>
<accession>A0A0P6XRK9</accession>
<dbReference type="SUPFAM" id="SSF52440">
    <property type="entry name" value="PreATP-grasp domain"/>
    <property type="match status" value="1"/>
</dbReference>
<dbReference type="Gene3D" id="3.90.600.10">
    <property type="entry name" value="Phosphoribosylglycinamide synthetase, C-terminal domain"/>
    <property type="match status" value="1"/>
</dbReference>
<sequence length="453" mass="48961">MKVLVLGNNGAAHAYVWKLFNSQRIDSLATVPGNGGTSLLVPNAEPFESMAELAKWAYDEHFQVIVPAEGSYLSNGLADAALMYKIPVCGPPKQAAVLERSRLWLKEFLNRHQIPTSTGRALGDLATAERYVASQPLPIMLWGDYPSEYDGAYTDRAEALAALAGIFALPPRPGHYRGVVIEQPALGPTVALSALTDGTTLIPMQAVRMYDRLEDNDQGWAAEGMGAHTTPSGLLKQIGDYLSATILEPIRAALLRDKLPWWGILGVDCAITARGPQVLRIRTTLSDPEAQVILPLLEDDLFPLLVAANNRSLLNVPALRWRAEASVGVTMVATGYPHSFSTGMAIDGIAELEPGVVAFQNETSNPNGLRYVSEEMHMPEKRSLFSGVSSALSDAILVRSMGSNHLASQAGRIVTVTAQAATLAEAHAKAYRNLKRLRIGSSTYRNDIGLREL</sequence>
<dbReference type="Gene3D" id="3.30.470.20">
    <property type="entry name" value="ATP-grasp fold, B domain"/>
    <property type="match status" value="1"/>
</dbReference>
<dbReference type="InterPro" id="IPR020561">
    <property type="entry name" value="PRibGlycinamid_synth_ATP-grasp"/>
</dbReference>
<keyword evidence="14" id="KW-1185">Reference proteome</keyword>
<keyword evidence="4" id="KW-0436">Ligase</keyword>
<comment type="similarity">
    <text evidence="8">Belongs to the GARS family.</text>
</comment>
<dbReference type="PANTHER" id="PTHR43472:SF1">
    <property type="entry name" value="PHOSPHORIBOSYLAMINE--GLYCINE LIGASE, CHLOROPLASTIC"/>
    <property type="match status" value="1"/>
</dbReference>
<dbReference type="GO" id="GO:0006189">
    <property type="term" value="P:'de novo' IMP biosynthetic process"/>
    <property type="evidence" value="ECO:0007669"/>
    <property type="project" value="UniProtKB-UniPathway"/>
</dbReference>
<evidence type="ECO:0000256" key="5">
    <source>
        <dbReference type="ARBA" id="ARBA00022741"/>
    </source>
</evidence>
<dbReference type="InterPro" id="IPR011054">
    <property type="entry name" value="Rudment_hybrid_motif"/>
</dbReference>
<dbReference type="AlphaFoldDB" id="A0A0P6XRK9"/>
<dbReference type="Pfam" id="PF02843">
    <property type="entry name" value="GARS_C"/>
    <property type="match status" value="1"/>
</dbReference>
<evidence type="ECO:0000256" key="11">
    <source>
        <dbReference type="PROSITE-ProRule" id="PRU00409"/>
    </source>
</evidence>
<evidence type="ECO:0000256" key="6">
    <source>
        <dbReference type="ARBA" id="ARBA00022755"/>
    </source>
</evidence>
<dbReference type="Gene3D" id="3.40.50.20">
    <property type="match status" value="1"/>
</dbReference>
<dbReference type="SUPFAM" id="SSF51246">
    <property type="entry name" value="Rudiment single hybrid motif"/>
    <property type="match status" value="1"/>
</dbReference>
<dbReference type="SMART" id="SM01209">
    <property type="entry name" value="GARS_A"/>
    <property type="match status" value="1"/>
</dbReference>
<dbReference type="SMART" id="SM01210">
    <property type="entry name" value="GARS_C"/>
    <property type="match status" value="1"/>
</dbReference>
<dbReference type="UniPathway" id="UPA00074">
    <property type="reaction ID" value="UER00125"/>
</dbReference>
<evidence type="ECO:0000256" key="1">
    <source>
        <dbReference type="ARBA" id="ARBA00001936"/>
    </source>
</evidence>
<dbReference type="GO" id="GO:0046872">
    <property type="term" value="F:metal ion binding"/>
    <property type="evidence" value="ECO:0007669"/>
    <property type="project" value="InterPro"/>
</dbReference>
<dbReference type="PANTHER" id="PTHR43472">
    <property type="entry name" value="PHOSPHORIBOSYLAMINE--GLYCINE LIGASE"/>
    <property type="match status" value="1"/>
</dbReference>
<evidence type="ECO:0000313" key="13">
    <source>
        <dbReference type="EMBL" id="KPL85225.1"/>
    </source>
</evidence>
<organism evidence="13 14">
    <name type="scientific">Herpetosiphon geysericola</name>
    <dbReference type="NCBI Taxonomy" id="70996"/>
    <lineage>
        <taxon>Bacteria</taxon>
        <taxon>Bacillati</taxon>
        <taxon>Chloroflexota</taxon>
        <taxon>Chloroflexia</taxon>
        <taxon>Herpetosiphonales</taxon>
        <taxon>Herpetosiphonaceae</taxon>
        <taxon>Herpetosiphon</taxon>
    </lineage>
</organism>
<dbReference type="InterPro" id="IPR037123">
    <property type="entry name" value="PRibGlycinamide_synth_C_sf"/>
</dbReference>
<evidence type="ECO:0000256" key="4">
    <source>
        <dbReference type="ARBA" id="ARBA00022598"/>
    </source>
</evidence>
<evidence type="ECO:0000256" key="9">
    <source>
        <dbReference type="ARBA" id="ARBA00042242"/>
    </source>
</evidence>
<dbReference type="InterPro" id="IPR011761">
    <property type="entry name" value="ATP-grasp"/>
</dbReference>
<dbReference type="OrthoDB" id="9807240at2"/>
<dbReference type="InterPro" id="IPR016185">
    <property type="entry name" value="PreATP-grasp_dom_sf"/>
</dbReference>
<evidence type="ECO:0000256" key="10">
    <source>
        <dbReference type="ARBA" id="ARBA00042864"/>
    </source>
</evidence>